<keyword evidence="4" id="KW-0067">ATP-binding</keyword>
<keyword evidence="12" id="KW-1185">Reference proteome</keyword>
<feature type="coiled-coil region" evidence="9">
    <location>
        <begin position="1519"/>
        <end position="1546"/>
    </location>
</feature>
<dbReference type="NCBIfam" id="TIGR01494">
    <property type="entry name" value="ATPase_P-type"/>
    <property type="match status" value="2"/>
</dbReference>
<evidence type="ECO:0000256" key="6">
    <source>
        <dbReference type="ARBA" id="ARBA00022989"/>
    </source>
</evidence>
<dbReference type="InterPro" id="IPR018303">
    <property type="entry name" value="ATPase_P-typ_P_site"/>
</dbReference>
<sequence length="1546" mass="157500">MASHPAPRPSRGLLARVVDPFGIAAGVLDRVDPFRHRGRRVWRGAGLAQIGVPAVARECGSELARAVEKALAAHPDVAWAATNAHLAAVVVGLPEGPDGRGVLPDDELVDDLVDLVEILEEREGGAAVAPAGSPSLGGAQQAFAALAADLAGIGVAAVGRVLRRTPLPAEIASAATFVDHQPRLRAAVERAVGQDRANVLLALSNAAAQALGQGTTGLVVDAAYRALQVAEARARTTTWSQAEPRLLETADHAAAPPDDDLQGERPVALPAGPVERHGDVVGMAAAGGFAATAAATQDVRKAAGVALSTLPKAGRLGREGFATTFGRVLARRGAVVVEPSALRRMDRVDTVVLDADALTTGVLMLGDLLPLPGEDGSTDPLEELVPRVHELFDPTAPTAPHRVVDDAEHWLLAGLDDVPGGDGERAVEAADALVADGATLVLGLRRGDRLAAVVGVLPEPASAAEALAAAARRAGVTLVVGGEVGGATAGDRTVAGGEALRSSVRDLQAAGAGVLVVSRDRRALAAADVGVGVSRPDGVAPWGAHVLVGDDLGTAALLIEGVKVARGVSGRSVNLARAGTVLGAVMATAGTTPAAPGLAGLAVNGAAGVALGAGAWSATELGRRVVVPGVSRTPWHVMPTSTVLARLDVTEQGLTTAEAHRRHRDDPAAAETQTTLGRAFLDELNNPLTPVLAGGAVLSAAIGAVVDAAIVVGVTAFSALIGGVQQVATERAVAGLLERSAIRTRVVRDGTARGVGADEVVVGDVIELGPDDVVPADCRVLESEALELDESSLTGESLPVTKTPVPVIARTVADRRSMLYEGSTVATGRGRAVVVATGSSTEVGRSTAAAKAAAPVAGVDERLAGLTRITTPLAIGSAAAVVAAGAVRGLPFRQNLHSGVGLAVASVPEGLPFVVSAAQLASARRLSAEGALVRNPRTIEAIGRTDVLCFDKTGTLTEGRLALSAISDGIKLRPTDRLRKRQRRVLAAALRATPRPAPGERLAHLTDRAVVSGGQQFDVDPAHKRPGWWPVASLDFDPSRGYHATLGEVEPPADAGEASGPYRLISVKGAPEVVIARATSWGGDPLDDEARQRLVEHTELLAGQGMRVLAVAERVLTAEEYAARAAERDGEGGSSTEDALDDGDVAELEFTGFVGFTDPVRAGSQATVRDLRDAGVQVVMITGDHPSTAEAVAEELDVLNGGVVVTGSELDALDDEALDDLLPKVRVVARGTPSHKVRIVQAFQRLGRTVAMTGDGANDAPAIRLADVGIALGRRGTPAARAAADLVITDDRLETILAALVEGRAMWASVREALGVLVGGNLGEIAFTVLGASTTGTSPLNARQLLLVNLLTDLVPSLALAVRAPEPGSAASLLAEGPEASLGEALNQEIGLRAMATAGGASLAWLAARSTPYGSPARARTVALTALVGTQLGQTIVAGGGRSPLVIGASVVSAGALVAVVQTPGVSHFFGCVPLGPVAWAQAAGSAGVATAASVVGPRLVERYGPIVVPEGSPQASWLERLEAVREEATQRYLELQERAAEALNG</sequence>
<keyword evidence="3" id="KW-0547">Nucleotide-binding</keyword>
<evidence type="ECO:0000256" key="7">
    <source>
        <dbReference type="ARBA" id="ARBA00023136"/>
    </source>
</evidence>
<dbReference type="SUPFAM" id="SSF56784">
    <property type="entry name" value="HAD-like"/>
    <property type="match status" value="1"/>
</dbReference>
<dbReference type="EMBL" id="BAABHQ010000007">
    <property type="protein sequence ID" value="GAA4877497.1"/>
    <property type="molecule type" value="Genomic_DNA"/>
</dbReference>
<evidence type="ECO:0000259" key="10">
    <source>
        <dbReference type="SMART" id="SM00831"/>
    </source>
</evidence>
<evidence type="ECO:0000256" key="9">
    <source>
        <dbReference type="SAM" id="Coils"/>
    </source>
</evidence>
<dbReference type="Gene3D" id="3.40.50.1000">
    <property type="entry name" value="HAD superfamily/HAD-like"/>
    <property type="match status" value="2"/>
</dbReference>
<dbReference type="InterPro" id="IPR023214">
    <property type="entry name" value="HAD_sf"/>
</dbReference>
<dbReference type="InterPro" id="IPR001757">
    <property type="entry name" value="P_typ_ATPase"/>
</dbReference>
<reference evidence="12" key="1">
    <citation type="journal article" date="2019" name="Int. J. Syst. Evol. Microbiol.">
        <title>The Global Catalogue of Microorganisms (GCM) 10K type strain sequencing project: providing services to taxonomists for standard genome sequencing and annotation.</title>
        <authorList>
            <consortium name="The Broad Institute Genomics Platform"/>
            <consortium name="The Broad Institute Genome Sequencing Center for Infectious Disease"/>
            <person name="Wu L."/>
            <person name="Ma J."/>
        </authorList>
    </citation>
    <scope>NUCLEOTIDE SEQUENCE [LARGE SCALE GENOMIC DNA]</scope>
    <source>
        <strain evidence="12">JCM 17983</strain>
    </source>
</reference>
<dbReference type="InterPro" id="IPR008250">
    <property type="entry name" value="ATPase_P-typ_transduc_dom_A_sf"/>
</dbReference>
<comment type="caution">
    <text evidence="11">The sequence shown here is derived from an EMBL/GenBank/DDBJ whole genome shotgun (WGS) entry which is preliminary data.</text>
</comment>
<dbReference type="SUPFAM" id="SSF81665">
    <property type="entry name" value="Calcium ATPase, transmembrane domain M"/>
    <property type="match status" value="1"/>
</dbReference>
<evidence type="ECO:0000256" key="3">
    <source>
        <dbReference type="ARBA" id="ARBA00022741"/>
    </source>
</evidence>
<evidence type="ECO:0000256" key="1">
    <source>
        <dbReference type="ARBA" id="ARBA00004651"/>
    </source>
</evidence>
<accession>A0ABP9EFC7</accession>
<organism evidence="11 12">
    <name type="scientific">Actinomycetospora straminea</name>
    <dbReference type="NCBI Taxonomy" id="663607"/>
    <lineage>
        <taxon>Bacteria</taxon>
        <taxon>Bacillati</taxon>
        <taxon>Actinomycetota</taxon>
        <taxon>Actinomycetes</taxon>
        <taxon>Pseudonocardiales</taxon>
        <taxon>Pseudonocardiaceae</taxon>
        <taxon>Actinomycetospora</taxon>
    </lineage>
</organism>
<feature type="domain" description="Cation-transporting P-type ATPase N-terminal" evidence="10">
    <location>
        <begin position="634"/>
        <end position="704"/>
    </location>
</feature>
<dbReference type="SMART" id="SM00831">
    <property type="entry name" value="Cation_ATPase_N"/>
    <property type="match status" value="1"/>
</dbReference>
<dbReference type="Pfam" id="PF00122">
    <property type="entry name" value="E1-E2_ATPase"/>
    <property type="match status" value="1"/>
</dbReference>
<dbReference type="Gene3D" id="1.20.1110.10">
    <property type="entry name" value="Calcium-transporting ATPase, transmembrane domain"/>
    <property type="match status" value="2"/>
</dbReference>
<dbReference type="SFLD" id="SFLDG00002">
    <property type="entry name" value="C1.7:_P-type_atpase_like"/>
    <property type="match status" value="1"/>
</dbReference>
<evidence type="ECO:0000313" key="12">
    <source>
        <dbReference type="Proteomes" id="UP001500457"/>
    </source>
</evidence>
<dbReference type="SUPFAM" id="SSF81660">
    <property type="entry name" value="Metal cation-transporting ATPase, ATP-binding domain N"/>
    <property type="match status" value="1"/>
</dbReference>
<evidence type="ECO:0000256" key="4">
    <source>
        <dbReference type="ARBA" id="ARBA00022840"/>
    </source>
</evidence>
<gene>
    <name evidence="11" type="ORF">GCM10023203_29870</name>
</gene>
<dbReference type="InterPro" id="IPR023299">
    <property type="entry name" value="ATPase_P-typ_cyto_dom_N"/>
</dbReference>
<evidence type="ECO:0000256" key="8">
    <source>
        <dbReference type="ARBA" id="ARBA00049360"/>
    </source>
</evidence>
<dbReference type="SFLD" id="SFLDF00027">
    <property type="entry name" value="p-type_atpase"/>
    <property type="match status" value="1"/>
</dbReference>
<comment type="catalytic activity">
    <reaction evidence="8">
        <text>ATP + H2O = ADP + phosphate + H(+)</text>
        <dbReference type="Rhea" id="RHEA:13065"/>
        <dbReference type="ChEBI" id="CHEBI:15377"/>
        <dbReference type="ChEBI" id="CHEBI:15378"/>
        <dbReference type="ChEBI" id="CHEBI:30616"/>
        <dbReference type="ChEBI" id="CHEBI:43474"/>
        <dbReference type="ChEBI" id="CHEBI:456216"/>
    </reaction>
</comment>
<dbReference type="InterPro" id="IPR023298">
    <property type="entry name" value="ATPase_P-typ_TM_dom_sf"/>
</dbReference>
<dbReference type="InterPro" id="IPR036412">
    <property type="entry name" value="HAD-like_sf"/>
</dbReference>
<keyword evidence="7" id="KW-0472">Membrane</keyword>
<evidence type="ECO:0000256" key="5">
    <source>
        <dbReference type="ARBA" id="ARBA00022967"/>
    </source>
</evidence>
<comment type="subcellular location">
    <subcellularLocation>
        <location evidence="1">Cell membrane</location>
        <topology evidence="1">Multi-pass membrane protein</topology>
    </subcellularLocation>
</comment>
<proteinExistence type="predicted"/>
<dbReference type="InterPro" id="IPR044492">
    <property type="entry name" value="P_typ_ATPase_HD_dom"/>
</dbReference>
<keyword evidence="2" id="KW-0812">Transmembrane</keyword>
<dbReference type="PROSITE" id="PS00154">
    <property type="entry name" value="ATPASE_E1_E2"/>
    <property type="match status" value="1"/>
</dbReference>
<keyword evidence="6" id="KW-1133">Transmembrane helix</keyword>
<dbReference type="PANTHER" id="PTHR42861">
    <property type="entry name" value="CALCIUM-TRANSPORTING ATPASE"/>
    <property type="match status" value="1"/>
</dbReference>
<evidence type="ECO:0000256" key="2">
    <source>
        <dbReference type="ARBA" id="ARBA00022692"/>
    </source>
</evidence>
<keyword evidence="9" id="KW-0175">Coiled coil</keyword>
<dbReference type="SFLD" id="SFLDS00003">
    <property type="entry name" value="Haloacid_Dehalogenase"/>
    <property type="match status" value="1"/>
</dbReference>
<dbReference type="Gene3D" id="3.40.1110.10">
    <property type="entry name" value="Calcium-transporting ATPase, cytoplasmic domain N"/>
    <property type="match status" value="1"/>
</dbReference>
<name>A0ABP9EFC7_9PSEU</name>
<keyword evidence="5" id="KW-1278">Translocase</keyword>
<protein>
    <recommendedName>
        <fullName evidence="10">Cation-transporting P-type ATPase N-terminal domain-containing protein</fullName>
    </recommendedName>
</protein>
<dbReference type="PRINTS" id="PR00119">
    <property type="entry name" value="CATATPASE"/>
</dbReference>
<dbReference type="Gene3D" id="2.70.150.10">
    <property type="entry name" value="Calcium-transporting ATPase, cytoplasmic transduction domain A"/>
    <property type="match status" value="1"/>
</dbReference>
<dbReference type="Pfam" id="PF00689">
    <property type="entry name" value="Cation_ATPase_C"/>
    <property type="match status" value="1"/>
</dbReference>
<dbReference type="Pfam" id="PF00702">
    <property type="entry name" value="Hydrolase"/>
    <property type="match status" value="1"/>
</dbReference>
<dbReference type="Proteomes" id="UP001500457">
    <property type="component" value="Unassembled WGS sequence"/>
</dbReference>
<evidence type="ECO:0000313" key="11">
    <source>
        <dbReference type="EMBL" id="GAA4877497.1"/>
    </source>
</evidence>
<dbReference type="InterPro" id="IPR004014">
    <property type="entry name" value="ATPase_P-typ_cation-transptr_N"/>
</dbReference>
<dbReference type="InterPro" id="IPR059000">
    <property type="entry name" value="ATPase_P-type_domA"/>
</dbReference>
<dbReference type="InterPro" id="IPR006068">
    <property type="entry name" value="ATPase_P-typ_cation-transptr_C"/>
</dbReference>
<dbReference type="SUPFAM" id="SSF81653">
    <property type="entry name" value="Calcium ATPase, transduction domain A"/>
    <property type="match status" value="1"/>
</dbReference>